<gene>
    <name evidence="1" type="ORF">GCM10012275_58720</name>
</gene>
<comment type="caution">
    <text evidence="1">The sequence shown here is derived from an EMBL/GenBank/DDBJ whole genome shotgun (WGS) entry which is preliminary data.</text>
</comment>
<dbReference type="EMBL" id="BMMK01000047">
    <property type="protein sequence ID" value="GGM80327.1"/>
    <property type="molecule type" value="Genomic_DNA"/>
</dbReference>
<organism evidence="1 2">
    <name type="scientific">Longimycelium tulufanense</name>
    <dbReference type="NCBI Taxonomy" id="907463"/>
    <lineage>
        <taxon>Bacteria</taxon>
        <taxon>Bacillati</taxon>
        <taxon>Actinomycetota</taxon>
        <taxon>Actinomycetes</taxon>
        <taxon>Pseudonocardiales</taxon>
        <taxon>Pseudonocardiaceae</taxon>
        <taxon>Longimycelium</taxon>
    </lineage>
</organism>
<dbReference type="SFLD" id="SFLDS00003">
    <property type="entry name" value="Haloacid_Dehalogenase"/>
    <property type="match status" value="1"/>
</dbReference>
<dbReference type="SFLD" id="SFLDG01129">
    <property type="entry name" value="C1.5:_HAD__Beta-PGM__Phosphata"/>
    <property type="match status" value="1"/>
</dbReference>
<keyword evidence="2" id="KW-1185">Reference proteome</keyword>
<sequence length="200" mass="21920">MTWVVFDYGGVLCHPPTEEAGAALAAAAGTTVDRFWPAYWAHRTPYDLGVVSAAEFWTKVCGDLGRPSVDDEVERLVDLDNIAWFNLNQGTSDLLRELSEADVPLALLSNAPVDLARVIDTQPWAGRFQHRFFSADLKLAKPDPAVYRRLCTSLGAGPGEVMFVDDREDNVLAARELGIDALLFTDVGRLRADLAKRGTS</sequence>
<proteinExistence type="predicted"/>
<protein>
    <submittedName>
        <fullName evidence="1">Haloacid dehalogenase</fullName>
    </submittedName>
</protein>
<dbReference type="Gene3D" id="3.40.50.1000">
    <property type="entry name" value="HAD superfamily/HAD-like"/>
    <property type="match status" value="1"/>
</dbReference>
<accession>A0A8J3CJV6</accession>
<evidence type="ECO:0000313" key="1">
    <source>
        <dbReference type="EMBL" id="GGM80327.1"/>
    </source>
</evidence>
<reference evidence="1" key="2">
    <citation type="submission" date="2020-09" db="EMBL/GenBank/DDBJ databases">
        <authorList>
            <person name="Sun Q."/>
            <person name="Zhou Y."/>
        </authorList>
    </citation>
    <scope>NUCLEOTIDE SEQUENCE</scope>
    <source>
        <strain evidence="1">CGMCC 4.5737</strain>
    </source>
</reference>
<dbReference type="CDD" id="cd02603">
    <property type="entry name" value="HAD_sEH-N_like"/>
    <property type="match status" value="1"/>
</dbReference>
<dbReference type="NCBIfam" id="TIGR01509">
    <property type="entry name" value="HAD-SF-IA-v3"/>
    <property type="match status" value="1"/>
</dbReference>
<name>A0A8J3CJV6_9PSEU</name>
<evidence type="ECO:0000313" key="2">
    <source>
        <dbReference type="Proteomes" id="UP000637578"/>
    </source>
</evidence>
<dbReference type="RefSeq" id="WP_189061680.1">
    <property type="nucleotide sequence ID" value="NZ_BMMK01000047.1"/>
</dbReference>
<dbReference type="PANTHER" id="PTHR43611">
    <property type="entry name" value="ALPHA-D-GLUCOSE 1-PHOSPHATE PHOSPHATASE"/>
    <property type="match status" value="1"/>
</dbReference>
<dbReference type="SUPFAM" id="SSF56784">
    <property type="entry name" value="HAD-like"/>
    <property type="match status" value="1"/>
</dbReference>
<dbReference type="Proteomes" id="UP000637578">
    <property type="component" value="Unassembled WGS sequence"/>
</dbReference>
<dbReference type="InterPro" id="IPR036412">
    <property type="entry name" value="HAD-like_sf"/>
</dbReference>
<dbReference type="InterPro" id="IPR006439">
    <property type="entry name" value="HAD-SF_hydro_IA"/>
</dbReference>
<dbReference type="PANTHER" id="PTHR43611:SF3">
    <property type="entry name" value="FLAVIN MONONUCLEOTIDE HYDROLASE 1, CHLOROPLATIC"/>
    <property type="match status" value="1"/>
</dbReference>
<dbReference type="InterPro" id="IPR023214">
    <property type="entry name" value="HAD_sf"/>
</dbReference>
<dbReference type="AlphaFoldDB" id="A0A8J3CJV6"/>
<reference evidence="1" key="1">
    <citation type="journal article" date="2014" name="Int. J. Syst. Evol. Microbiol.">
        <title>Complete genome sequence of Corynebacterium casei LMG S-19264T (=DSM 44701T), isolated from a smear-ripened cheese.</title>
        <authorList>
            <consortium name="US DOE Joint Genome Institute (JGI-PGF)"/>
            <person name="Walter F."/>
            <person name="Albersmeier A."/>
            <person name="Kalinowski J."/>
            <person name="Ruckert C."/>
        </authorList>
    </citation>
    <scope>NUCLEOTIDE SEQUENCE</scope>
    <source>
        <strain evidence="1">CGMCC 4.5737</strain>
    </source>
</reference>
<dbReference type="PRINTS" id="PR00413">
    <property type="entry name" value="HADHALOGNASE"/>
</dbReference>
<dbReference type="Pfam" id="PF00702">
    <property type="entry name" value="Hydrolase"/>
    <property type="match status" value="1"/>
</dbReference>